<dbReference type="STRING" id="1915309.AXG55_09500"/>
<protein>
    <recommendedName>
        <fullName evidence="3">DNA-binding domain-containing protein</fullName>
    </recommendedName>
</protein>
<dbReference type="OrthoDB" id="5294662at2"/>
<evidence type="ECO:0000313" key="1">
    <source>
        <dbReference type="EMBL" id="APJ04126.1"/>
    </source>
</evidence>
<dbReference type="RefSeq" id="WP_148697880.1">
    <property type="nucleotide sequence ID" value="NZ_CP017834.1"/>
</dbReference>
<gene>
    <name evidence="1" type="ORF">AXG55_09500</name>
</gene>
<proteinExistence type="predicted"/>
<dbReference type="Proteomes" id="UP000184731">
    <property type="component" value="Chromosome"/>
</dbReference>
<evidence type="ECO:0008006" key="3">
    <source>
        <dbReference type="Google" id="ProtNLM"/>
    </source>
</evidence>
<keyword evidence="2" id="KW-1185">Reference proteome</keyword>
<dbReference type="AlphaFoldDB" id="A0A1L4D1Q8"/>
<dbReference type="KEGG" id="saqi:AXG55_09500"/>
<dbReference type="EMBL" id="CP017834">
    <property type="protein sequence ID" value="APJ04126.1"/>
    <property type="molecule type" value="Genomic_DNA"/>
</dbReference>
<evidence type="ECO:0000313" key="2">
    <source>
        <dbReference type="Proteomes" id="UP000184731"/>
    </source>
</evidence>
<name>A0A1L4D1Q8_9BACT</name>
<sequence>MNFEKLKENQNFFLEIVHSHPCIETMSLLKRPEASIFHATTSHRIQSYRTSYYARISSIFSGTVFQLASCLFGHKLIKNLLIEYFYKNPSALDMIESVRKFPHFLLQRDEIKQSPFIHDFIHLCLGIQDILNAENPNELLLIGNSHKIPSAHEIYLQKDHIYLKSEWPLYQMYCAAKELNETLELKNEFNNIDLIQIEREEKLINIKNKPENLIFLKSNAWSLECIKVPNAFVPIANNLSKGLSLENSINDAEIDEESFDNEKFAQWMALLTQCRALIKI</sequence>
<accession>A0A1L4D1Q8</accession>
<organism evidence="1 2">
    <name type="scientific">Silvanigrella aquatica</name>
    <dbReference type="NCBI Taxonomy" id="1915309"/>
    <lineage>
        <taxon>Bacteria</taxon>
        <taxon>Pseudomonadati</taxon>
        <taxon>Bdellovibrionota</taxon>
        <taxon>Oligoflexia</taxon>
        <taxon>Silvanigrellales</taxon>
        <taxon>Silvanigrellaceae</taxon>
        <taxon>Silvanigrella</taxon>
    </lineage>
</organism>
<reference evidence="1 2" key="1">
    <citation type="submission" date="2016-10" db="EMBL/GenBank/DDBJ databases">
        <title>Silvanigrella aquatica sp. nov., isolated from a freshwater lake located in the Black Forest, Germany, description of Silvanigrellaceae fam. nov., Silvanigrellales ord. nov., reclassification of the order Bdellovibrionales in the class Oligoflexia, reclassification of the families Bacteriovoracaceae and Halobacteriovoraceae in the new order Bacteriovoracales ord. nov., and reclassification of the family Pseudobacteriovoracaceae in the order Oligoflexiales.</title>
        <authorList>
            <person name="Hahn M.W."/>
            <person name="Schmidt J."/>
            <person name="Koll U."/>
            <person name="Rohde M."/>
            <person name="Verbag S."/>
            <person name="Pitt A."/>
            <person name="Nakai R."/>
            <person name="Naganuma T."/>
            <person name="Lang E."/>
        </authorList>
    </citation>
    <scope>NUCLEOTIDE SEQUENCE [LARGE SCALE GENOMIC DNA]</scope>
    <source>
        <strain evidence="1 2">MWH-Nonnen-W8red</strain>
    </source>
</reference>